<protein>
    <submittedName>
        <fullName evidence="1">Uncharacterized protein</fullName>
    </submittedName>
</protein>
<dbReference type="EMBL" id="JACBZF010000001">
    <property type="protein sequence ID" value="NYH94520.1"/>
    <property type="molecule type" value="Genomic_DNA"/>
</dbReference>
<proteinExistence type="predicted"/>
<reference evidence="1 2" key="1">
    <citation type="submission" date="2020-07" db="EMBL/GenBank/DDBJ databases">
        <title>Genomic Encyclopedia of Type Strains, Phase IV (KMG-IV): sequencing the most valuable type-strain genomes for metagenomic binning, comparative biology and taxonomic classification.</title>
        <authorList>
            <person name="Goeker M."/>
        </authorList>
    </citation>
    <scope>NUCLEOTIDE SEQUENCE [LARGE SCALE GENOMIC DNA]</scope>
    <source>
        <strain evidence="1 2">DSM 29043</strain>
    </source>
</reference>
<evidence type="ECO:0000313" key="2">
    <source>
        <dbReference type="Proteomes" id="UP000522081"/>
    </source>
</evidence>
<evidence type="ECO:0000313" key="1">
    <source>
        <dbReference type="EMBL" id="NYH94520.1"/>
    </source>
</evidence>
<keyword evidence="2" id="KW-1185">Reference proteome</keyword>
<organism evidence="1 2">
    <name type="scientific">Novosphingobium marinum</name>
    <dbReference type="NCBI Taxonomy" id="1514948"/>
    <lineage>
        <taxon>Bacteria</taxon>
        <taxon>Pseudomonadati</taxon>
        <taxon>Pseudomonadota</taxon>
        <taxon>Alphaproteobacteria</taxon>
        <taxon>Sphingomonadales</taxon>
        <taxon>Sphingomonadaceae</taxon>
        <taxon>Novosphingobium</taxon>
    </lineage>
</organism>
<name>A0A7Z0BUP6_9SPHN</name>
<dbReference type="AlphaFoldDB" id="A0A7Z0BUP6"/>
<gene>
    <name evidence="1" type="ORF">FHS75_000825</name>
</gene>
<dbReference type="Proteomes" id="UP000522081">
    <property type="component" value="Unassembled WGS sequence"/>
</dbReference>
<accession>A0A7Z0BUP6</accession>
<sequence>MLAAYLTIAWIFSLAWQLARVAGEGRIEDYVRLVRSHADAAERIANKSFDDRGR</sequence>
<dbReference type="RefSeq" id="WP_179406425.1">
    <property type="nucleotide sequence ID" value="NZ_BMGF01000001.1"/>
</dbReference>
<comment type="caution">
    <text evidence="1">The sequence shown here is derived from an EMBL/GenBank/DDBJ whole genome shotgun (WGS) entry which is preliminary data.</text>
</comment>